<proteinExistence type="inferred from homology"/>
<reference evidence="5 6" key="1">
    <citation type="submission" date="2018-08" db="EMBL/GenBank/DDBJ databases">
        <title>Meiothermus terrae DSM 26712 genome sequencing project.</title>
        <authorList>
            <person name="Da Costa M.S."/>
            <person name="Albuquerque L."/>
            <person name="Raposo P."/>
            <person name="Froufe H.J.C."/>
            <person name="Barroso C.S."/>
            <person name="Egas C."/>
        </authorList>
    </citation>
    <scope>NUCLEOTIDE SEQUENCE [LARGE SCALE GENOMIC DNA]</scope>
    <source>
        <strain evidence="5 6">DSM 26712</strain>
    </source>
</reference>
<dbReference type="PRINTS" id="PR00502">
    <property type="entry name" value="NUDIXFAMILY"/>
</dbReference>
<evidence type="ECO:0000256" key="2">
    <source>
        <dbReference type="ARBA" id="ARBA00022801"/>
    </source>
</evidence>
<dbReference type="RefSeq" id="WP_119314654.1">
    <property type="nucleotide sequence ID" value="NZ_QXDL01000049.1"/>
</dbReference>
<evidence type="ECO:0000256" key="3">
    <source>
        <dbReference type="RuleBase" id="RU003476"/>
    </source>
</evidence>
<dbReference type="CDD" id="cd04677">
    <property type="entry name" value="NUDIX_Hydrolase"/>
    <property type="match status" value="1"/>
</dbReference>
<accession>A0A399ENH9</accession>
<dbReference type="InterPro" id="IPR020084">
    <property type="entry name" value="NUDIX_hydrolase_CS"/>
</dbReference>
<dbReference type="EC" id="3.6.1.61" evidence="5"/>
<dbReference type="SUPFAM" id="SSF55811">
    <property type="entry name" value="Nudix"/>
    <property type="match status" value="1"/>
</dbReference>
<dbReference type="GO" id="GO:0016787">
    <property type="term" value="F:hydrolase activity"/>
    <property type="evidence" value="ECO:0007669"/>
    <property type="project" value="UniProtKB-KW"/>
</dbReference>
<dbReference type="Proteomes" id="UP000265715">
    <property type="component" value="Unassembled WGS sequence"/>
</dbReference>
<organism evidence="5 6">
    <name type="scientific">Calidithermus terrae</name>
    <dbReference type="NCBI Taxonomy" id="1408545"/>
    <lineage>
        <taxon>Bacteria</taxon>
        <taxon>Thermotogati</taxon>
        <taxon>Deinococcota</taxon>
        <taxon>Deinococci</taxon>
        <taxon>Thermales</taxon>
        <taxon>Thermaceae</taxon>
        <taxon>Calidithermus</taxon>
    </lineage>
</organism>
<comment type="cofactor">
    <cofactor evidence="1">
        <name>Mg(2+)</name>
        <dbReference type="ChEBI" id="CHEBI:18420"/>
    </cofactor>
</comment>
<dbReference type="PANTHER" id="PTHR43046:SF2">
    <property type="entry name" value="8-OXO-DGTP DIPHOSPHATASE-RELATED"/>
    <property type="match status" value="1"/>
</dbReference>
<evidence type="ECO:0000313" key="6">
    <source>
        <dbReference type="Proteomes" id="UP000265715"/>
    </source>
</evidence>
<dbReference type="InterPro" id="IPR015797">
    <property type="entry name" value="NUDIX_hydrolase-like_dom_sf"/>
</dbReference>
<keyword evidence="6" id="KW-1185">Reference proteome</keyword>
<dbReference type="AlphaFoldDB" id="A0A399ENH9"/>
<dbReference type="PROSITE" id="PS51462">
    <property type="entry name" value="NUDIX"/>
    <property type="match status" value="1"/>
</dbReference>
<dbReference type="InterPro" id="IPR020476">
    <property type="entry name" value="Nudix_hydrolase"/>
</dbReference>
<comment type="similarity">
    <text evidence="3">Belongs to the Nudix hydrolase family.</text>
</comment>
<keyword evidence="2 3" id="KW-0378">Hydrolase</keyword>
<sequence length="154" mass="17039">MGYIADLRKLVGTRPLIVAGAGVVVLDSHDRVLLGHRTDNGFWGLPGGAMEPGESFEEAARREVFEETGLTVGELVLLTLYSGAELFYEYPHGDQIYNVGAIFLTREVSGEPKADADETRELRYFSIPELPMNNGPVEQFVFNLLKEKHAKGEL</sequence>
<dbReference type="PROSITE" id="PS00893">
    <property type="entry name" value="NUDIX_BOX"/>
    <property type="match status" value="1"/>
</dbReference>
<evidence type="ECO:0000259" key="4">
    <source>
        <dbReference type="PROSITE" id="PS51462"/>
    </source>
</evidence>
<evidence type="ECO:0000313" key="5">
    <source>
        <dbReference type="EMBL" id="RIH86167.1"/>
    </source>
</evidence>
<name>A0A399ENH9_9DEIN</name>
<protein>
    <submittedName>
        <fullName evidence="5">Diadenosine hexaphosphate hydrolase</fullName>
        <ecNumber evidence="5">3.6.1.61</ecNumber>
    </submittedName>
</protein>
<dbReference type="Gene3D" id="3.90.79.10">
    <property type="entry name" value="Nucleoside Triphosphate Pyrophosphohydrolase"/>
    <property type="match status" value="1"/>
</dbReference>
<dbReference type="EMBL" id="QXDL01000049">
    <property type="protein sequence ID" value="RIH86167.1"/>
    <property type="molecule type" value="Genomic_DNA"/>
</dbReference>
<dbReference type="InterPro" id="IPR000086">
    <property type="entry name" value="NUDIX_hydrolase_dom"/>
</dbReference>
<evidence type="ECO:0000256" key="1">
    <source>
        <dbReference type="ARBA" id="ARBA00001946"/>
    </source>
</evidence>
<feature type="domain" description="Nudix hydrolase" evidence="4">
    <location>
        <begin position="16"/>
        <end position="150"/>
    </location>
</feature>
<dbReference type="PANTHER" id="PTHR43046">
    <property type="entry name" value="GDP-MANNOSE MANNOSYL HYDROLASE"/>
    <property type="match status" value="1"/>
</dbReference>
<dbReference type="Pfam" id="PF00293">
    <property type="entry name" value="NUDIX"/>
    <property type="match status" value="1"/>
</dbReference>
<comment type="caution">
    <text evidence="5">The sequence shown here is derived from an EMBL/GenBank/DDBJ whole genome shotgun (WGS) entry which is preliminary data.</text>
</comment>
<gene>
    <name evidence="5" type="primary">ndx1_1</name>
    <name evidence="5" type="ORF">Mterra_01518</name>
</gene>
<dbReference type="OrthoDB" id="9787476at2"/>